<evidence type="ECO:0000313" key="1">
    <source>
        <dbReference type="EMBL" id="KAJ2792161.1"/>
    </source>
</evidence>
<name>A0ACC1KMY8_9FUNG</name>
<sequence>MSDAEIEWESNKLGAMVGLCSIFVASVIGGKMLRLGARANAISAVATGATTGYMWHGFTRQAYQRKRHQLLAECSEKGVVPEF</sequence>
<reference evidence="1" key="1">
    <citation type="submission" date="2022-07" db="EMBL/GenBank/DDBJ databases">
        <title>Phylogenomic reconstructions and comparative analyses of Kickxellomycotina fungi.</title>
        <authorList>
            <person name="Reynolds N.K."/>
            <person name="Stajich J.E."/>
            <person name="Barry K."/>
            <person name="Grigoriev I.V."/>
            <person name="Crous P."/>
            <person name="Smith M.E."/>
        </authorList>
    </citation>
    <scope>NUCLEOTIDE SEQUENCE</scope>
    <source>
        <strain evidence="1">BCRC 34780</strain>
    </source>
</reference>
<dbReference type="Proteomes" id="UP001140087">
    <property type="component" value="Unassembled WGS sequence"/>
</dbReference>
<evidence type="ECO:0000313" key="2">
    <source>
        <dbReference type="Proteomes" id="UP001140087"/>
    </source>
</evidence>
<accession>A0ACC1KMY8</accession>
<keyword evidence="2" id="KW-1185">Reference proteome</keyword>
<protein>
    <submittedName>
        <fullName evidence="1">Uncharacterized protein</fullName>
    </submittedName>
</protein>
<gene>
    <name evidence="1" type="ORF">H4R21_006200</name>
</gene>
<comment type="caution">
    <text evidence="1">The sequence shown here is derived from an EMBL/GenBank/DDBJ whole genome shotgun (WGS) entry which is preliminary data.</text>
</comment>
<organism evidence="1 2">
    <name type="scientific">Coemansia helicoidea</name>
    <dbReference type="NCBI Taxonomy" id="1286919"/>
    <lineage>
        <taxon>Eukaryota</taxon>
        <taxon>Fungi</taxon>
        <taxon>Fungi incertae sedis</taxon>
        <taxon>Zoopagomycota</taxon>
        <taxon>Kickxellomycotina</taxon>
        <taxon>Kickxellomycetes</taxon>
        <taxon>Kickxellales</taxon>
        <taxon>Kickxellaceae</taxon>
        <taxon>Coemansia</taxon>
    </lineage>
</organism>
<dbReference type="EMBL" id="JANBUN010003177">
    <property type="protein sequence ID" value="KAJ2792161.1"/>
    <property type="molecule type" value="Genomic_DNA"/>
</dbReference>
<proteinExistence type="predicted"/>